<keyword evidence="4" id="KW-1185">Reference proteome</keyword>
<accession>A0A059MI20</accession>
<evidence type="ECO:0000313" key="2">
    <source>
        <dbReference type="EMBL" id="GES36561.1"/>
    </source>
</evidence>
<evidence type="ECO:0000313" key="5">
    <source>
        <dbReference type="Proteomes" id="UP001163947"/>
    </source>
</evidence>
<feature type="transmembrane region" description="Helical" evidence="1">
    <location>
        <begin position="12"/>
        <end position="36"/>
    </location>
</feature>
<dbReference type="EMBL" id="BLAH01000072">
    <property type="protein sequence ID" value="GES36561.1"/>
    <property type="molecule type" value="Genomic_DNA"/>
</dbReference>
<evidence type="ECO:0000256" key="1">
    <source>
        <dbReference type="SAM" id="Phobius"/>
    </source>
</evidence>
<dbReference type="Proteomes" id="UP000325466">
    <property type="component" value="Unassembled WGS sequence"/>
</dbReference>
<dbReference type="EMBL" id="CP106982">
    <property type="protein sequence ID" value="UYF96800.1"/>
    <property type="molecule type" value="Genomic_DNA"/>
</dbReference>
<proteinExistence type="predicted"/>
<sequence length="88" mass="9834">MMFWYGNGMNGWGYVLMTVGMVAFWALVIVGIVMLVRAATPRSTPPPAPYAPTPEEIVAMRFARGEIDEDEYRRRLDALHTHRPGPGA</sequence>
<evidence type="ECO:0000313" key="3">
    <source>
        <dbReference type="EMBL" id="UYF96800.1"/>
    </source>
</evidence>
<reference evidence="2" key="2">
    <citation type="submission" date="2019-10" db="EMBL/GenBank/DDBJ databases">
        <title>Draft genome sequence of Rhodococcus aetherivorans JCM 14343.</title>
        <authorList>
            <person name="Inoue D."/>
            <person name="Nakazawa M."/>
            <person name="Yamamoto N."/>
            <person name="Sei K."/>
            <person name="Ike M."/>
        </authorList>
    </citation>
    <scope>NUCLEOTIDE SEQUENCE</scope>
    <source>
        <strain evidence="2">JCM 14343</strain>
    </source>
</reference>
<name>A0A059MI20_9NOCA</name>
<reference evidence="3" key="3">
    <citation type="submission" date="2022-09" db="EMBL/GenBank/DDBJ databases">
        <title>The genome sequence of Rhodococcus aetherivorans N1.</title>
        <authorList>
            <person name="Jiang W."/>
        </authorList>
    </citation>
    <scope>NUCLEOTIDE SEQUENCE</scope>
    <source>
        <strain evidence="3">N1</strain>
    </source>
</reference>
<dbReference type="RefSeq" id="WP_006945984.1">
    <property type="nucleotide sequence ID" value="NZ_BAAAYP010000036.1"/>
</dbReference>
<protein>
    <submittedName>
        <fullName evidence="3">SHOCT domain-containing protein</fullName>
    </submittedName>
</protein>
<organism evidence="3 5">
    <name type="scientific">Rhodococcus aetherivorans</name>
    <dbReference type="NCBI Taxonomy" id="191292"/>
    <lineage>
        <taxon>Bacteria</taxon>
        <taxon>Bacillati</taxon>
        <taxon>Actinomycetota</taxon>
        <taxon>Actinomycetes</taxon>
        <taxon>Mycobacteriales</taxon>
        <taxon>Nocardiaceae</taxon>
        <taxon>Rhodococcus</taxon>
    </lineage>
</organism>
<dbReference type="Proteomes" id="UP001163947">
    <property type="component" value="Chromosome"/>
</dbReference>
<dbReference type="GeneID" id="83619761"/>
<dbReference type="AlphaFoldDB" id="A0A059MI20"/>
<gene>
    <name evidence="3" type="ORF">OCS65_05050</name>
    <name evidence="2" type="ORF">RAJCM14343_1813</name>
</gene>
<reference evidence="2 4" key="1">
    <citation type="journal article" date="2018" name="Biodegradation">
        <title>1,4-Dioxane degradation characteristics of Rhodococcus aetherivorans JCM 14343.</title>
        <authorList>
            <person name="Inoue D."/>
            <person name="Tsunoda T."/>
            <person name="Yamamoto N."/>
            <person name="Ike M."/>
            <person name="Sei K."/>
        </authorList>
    </citation>
    <scope>NUCLEOTIDE SEQUENCE [LARGE SCALE GENOMIC DNA]</scope>
    <source>
        <strain evidence="2 4">JCM 14343</strain>
    </source>
</reference>
<keyword evidence="1" id="KW-0472">Membrane</keyword>
<keyword evidence="1" id="KW-1133">Transmembrane helix</keyword>
<accession>N1MGW0</accession>
<keyword evidence="1" id="KW-0812">Transmembrane</keyword>
<evidence type="ECO:0000313" key="4">
    <source>
        <dbReference type="Proteomes" id="UP000325466"/>
    </source>
</evidence>